<name>A0A5P2G0W8_9BACT</name>
<dbReference type="RefSeq" id="WP_131330401.1">
    <property type="nucleotide sequence ID" value="NZ_CP044016.1"/>
</dbReference>
<proteinExistence type="predicted"/>
<gene>
    <name evidence="5" type="ORF">E0W69_012540</name>
</gene>
<keyword evidence="2" id="KW-0238">DNA-binding</keyword>
<dbReference type="Gene3D" id="1.10.10.10">
    <property type="entry name" value="Winged helix-like DNA-binding domain superfamily/Winged helix DNA-binding domain"/>
    <property type="match status" value="1"/>
</dbReference>
<dbReference type="Pfam" id="PF01638">
    <property type="entry name" value="HxlR"/>
    <property type="match status" value="1"/>
</dbReference>
<dbReference type="Proteomes" id="UP000292424">
    <property type="component" value="Chromosome"/>
</dbReference>
<dbReference type="SUPFAM" id="SSF46785">
    <property type="entry name" value="Winged helix' DNA-binding domain"/>
    <property type="match status" value="1"/>
</dbReference>
<dbReference type="KEGG" id="arac:E0W69_012540"/>
<dbReference type="EMBL" id="CP044016">
    <property type="protein sequence ID" value="QES89456.1"/>
    <property type="molecule type" value="Genomic_DNA"/>
</dbReference>
<accession>A0A5P2G0W8</accession>
<evidence type="ECO:0000259" key="4">
    <source>
        <dbReference type="PROSITE" id="PS51118"/>
    </source>
</evidence>
<feature type="domain" description="HTH hxlR-type" evidence="4">
    <location>
        <begin position="21"/>
        <end position="119"/>
    </location>
</feature>
<protein>
    <submittedName>
        <fullName evidence="5">Helix-turn-helix transcriptional regulator</fullName>
    </submittedName>
</protein>
<keyword evidence="3" id="KW-0804">Transcription</keyword>
<keyword evidence="1" id="KW-0805">Transcription regulation</keyword>
<reference evidence="5 6" key="1">
    <citation type="submission" date="2019-09" db="EMBL/GenBank/DDBJ databases">
        <title>Complete genome sequence of Arachidicoccus sp. B3-10 isolated from apple orchard soil.</title>
        <authorList>
            <person name="Kim H.S."/>
            <person name="Han K.-I."/>
            <person name="Suh M.K."/>
            <person name="Lee K.C."/>
            <person name="Eom M.K."/>
            <person name="Kim J.-S."/>
            <person name="Kang S.W."/>
            <person name="Sin Y."/>
            <person name="Lee J.-S."/>
        </authorList>
    </citation>
    <scope>NUCLEOTIDE SEQUENCE [LARGE SCALE GENOMIC DNA]</scope>
    <source>
        <strain evidence="5 6">B3-10</strain>
    </source>
</reference>
<keyword evidence="6" id="KW-1185">Reference proteome</keyword>
<evidence type="ECO:0000313" key="5">
    <source>
        <dbReference type="EMBL" id="QES89456.1"/>
    </source>
</evidence>
<dbReference type="AlphaFoldDB" id="A0A5P2G0W8"/>
<dbReference type="PANTHER" id="PTHR33204">
    <property type="entry name" value="TRANSCRIPTIONAL REGULATOR, MARR FAMILY"/>
    <property type="match status" value="1"/>
</dbReference>
<dbReference type="PROSITE" id="PS51118">
    <property type="entry name" value="HTH_HXLR"/>
    <property type="match status" value="1"/>
</dbReference>
<dbReference type="OrthoDB" id="9797599at2"/>
<dbReference type="GO" id="GO:0003677">
    <property type="term" value="F:DNA binding"/>
    <property type="evidence" value="ECO:0007669"/>
    <property type="project" value="UniProtKB-KW"/>
</dbReference>
<organism evidence="5 6">
    <name type="scientific">Rhizosphaericola mali</name>
    <dbReference type="NCBI Taxonomy" id="2545455"/>
    <lineage>
        <taxon>Bacteria</taxon>
        <taxon>Pseudomonadati</taxon>
        <taxon>Bacteroidota</taxon>
        <taxon>Chitinophagia</taxon>
        <taxon>Chitinophagales</taxon>
        <taxon>Chitinophagaceae</taxon>
        <taxon>Rhizosphaericola</taxon>
    </lineage>
</organism>
<dbReference type="InterPro" id="IPR036390">
    <property type="entry name" value="WH_DNA-bd_sf"/>
</dbReference>
<evidence type="ECO:0000256" key="3">
    <source>
        <dbReference type="ARBA" id="ARBA00023163"/>
    </source>
</evidence>
<evidence type="ECO:0000313" key="6">
    <source>
        <dbReference type="Proteomes" id="UP000292424"/>
    </source>
</evidence>
<sequence>MTAIKISSSNQLNKKAIEIKCPVAYTLHKIGGRWKARVINQLLSGAKRYSELRKSLSPITEKMLIQTLKELESDGIITRHTFEVIPPHVEYDLTELGHELKPVLMAMIQWGLKHNKKEKSSIGVA</sequence>
<evidence type="ECO:0000256" key="1">
    <source>
        <dbReference type="ARBA" id="ARBA00023015"/>
    </source>
</evidence>
<evidence type="ECO:0000256" key="2">
    <source>
        <dbReference type="ARBA" id="ARBA00023125"/>
    </source>
</evidence>
<dbReference type="InterPro" id="IPR002577">
    <property type="entry name" value="HTH_HxlR"/>
</dbReference>
<dbReference type="InterPro" id="IPR036388">
    <property type="entry name" value="WH-like_DNA-bd_sf"/>
</dbReference>